<dbReference type="InterPro" id="IPR027417">
    <property type="entry name" value="P-loop_NTPase"/>
</dbReference>
<dbReference type="STRING" id="1044.EH31_12555"/>
<dbReference type="PANTHER" id="PTHR42935">
    <property type="entry name" value="SLR0930 PROTEIN"/>
    <property type="match status" value="1"/>
</dbReference>
<keyword evidence="2" id="KW-1185">Reference proteome</keyword>
<dbReference type="PANTHER" id="PTHR42935:SF1">
    <property type="entry name" value="SLR0930 PROTEIN"/>
    <property type="match status" value="1"/>
</dbReference>
<evidence type="ECO:0000313" key="2">
    <source>
        <dbReference type="Proteomes" id="UP000027647"/>
    </source>
</evidence>
<protein>
    <submittedName>
        <fullName evidence="1">ATPase</fullName>
    </submittedName>
</protein>
<proteinExistence type="predicted"/>
<dbReference type="AlphaFoldDB" id="A0A074M9L6"/>
<dbReference type="Gene3D" id="3.40.50.300">
    <property type="entry name" value="P-loop containing nucleotide triphosphate hydrolases"/>
    <property type="match status" value="1"/>
</dbReference>
<evidence type="ECO:0000313" key="1">
    <source>
        <dbReference type="EMBL" id="KEO89470.1"/>
    </source>
</evidence>
<dbReference type="RefSeq" id="WP_034960608.1">
    <property type="nucleotide sequence ID" value="NZ_JMIW01000005.1"/>
</dbReference>
<comment type="caution">
    <text evidence="1">The sequence shown here is derived from an EMBL/GenBank/DDBJ whole genome shotgun (WGS) entry which is preliminary data.</text>
</comment>
<dbReference type="Proteomes" id="UP000027647">
    <property type="component" value="Unassembled WGS sequence"/>
</dbReference>
<reference evidence="1 2" key="1">
    <citation type="submission" date="2014-04" db="EMBL/GenBank/DDBJ databases">
        <title>A comprehensive comparison of genomes of Erythrobacter spp. strains.</title>
        <authorList>
            <person name="Zheng Q."/>
        </authorList>
    </citation>
    <scope>NUCLEOTIDE SEQUENCE [LARGE SCALE GENOMIC DNA]</scope>
    <source>
        <strain evidence="1 2">DSM 6997</strain>
    </source>
</reference>
<dbReference type="eggNOG" id="COG2607">
    <property type="taxonomic scope" value="Bacteria"/>
</dbReference>
<name>A0A074M9L6_ERYLO</name>
<dbReference type="Pfam" id="PF05673">
    <property type="entry name" value="DUF815"/>
    <property type="match status" value="1"/>
</dbReference>
<sequence length="279" mass="30014">MSGERDLPRDLLERIAASLERIAPAPAAPIDWGAHPAYLWTGDAPYGLGELSALPLEHLRAIDAQKRAVCDNLSRLAKGVAAHDMLLWGARGMGKSALIRAAVNALQSEGATLALVQVDAGGFASIPQLIETLGKQPRAFVLFIDDLGFGDNDLQANLALRSLLDGGALGRPGNIAVAVTSNRRAIVQREATRPTELHERDERDNALALADRFGLTVPFHPCDQSDYIAIVRSYCEPLGLTFDEVEAQSWAIERGNRSGRTAYQFACELAGRAGLALRV</sequence>
<dbReference type="SUPFAM" id="SSF52540">
    <property type="entry name" value="P-loop containing nucleoside triphosphate hydrolases"/>
    <property type="match status" value="1"/>
</dbReference>
<dbReference type="EMBL" id="JMIW01000005">
    <property type="protein sequence ID" value="KEO89470.1"/>
    <property type="molecule type" value="Genomic_DNA"/>
</dbReference>
<gene>
    <name evidence="1" type="ORF">EH31_12555</name>
</gene>
<accession>A0A074M9L6</accession>
<dbReference type="InterPro" id="IPR008533">
    <property type="entry name" value="DUF815"/>
</dbReference>
<organism evidence="1 2">
    <name type="scientific">Erythrobacter longus</name>
    <dbReference type="NCBI Taxonomy" id="1044"/>
    <lineage>
        <taxon>Bacteria</taxon>
        <taxon>Pseudomonadati</taxon>
        <taxon>Pseudomonadota</taxon>
        <taxon>Alphaproteobacteria</taxon>
        <taxon>Sphingomonadales</taxon>
        <taxon>Erythrobacteraceae</taxon>
        <taxon>Erythrobacter/Porphyrobacter group</taxon>
        <taxon>Erythrobacter</taxon>
    </lineage>
</organism>